<evidence type="ECO:0000259" key="3">
    <source>
        <dbReference type="Pfam" id="PF00135"/>
    </source>
</evidence>
<name>A0A9N8R3P8_9BURK</name>
<keyword evidence="2" id="KW-0732">Signal</keyword>
<dbReference type="InterPro" id="IPR042100">
    <property type="entry name" value="Bug_dom1"/>
</dbReference>
<dbReference type="Proteomes" id="UP000675121">
    <property type="component" value="Unassembled WGS sequence"/>
</dbReference>
<feature type="signal peptide" evidence="2">
    <location>
        <begin position="1"/>
        <end position="24"/>
    </location>
</feature>
<feature type="domain" description="Carboxylesterase type B" evidence="3">
    <location>
        <begin position="70"/>
        <end position="126"/>
    </location>
</feature>
<dbReference type="SUPFAM" id="SSF53474">
    <property type="entry name" value="alpha/beta-Hydrolases"/>
    <property type="match status" value="1"/>
</dbReference>
<dbReference type="Gene3D" id="3.40.190.150">
    <property type="entry name" value="Bordetella uptake gene, domain 1"/>
    <property type="match status" value="1"/>
</dbReference>
<evidence type="ECO:0000313" key="5">
    <source>
        <dbReference type="Proteomes" id="UP000675121"/>
    </source>
</evidence>
<keyword evidence="5" id="KW-1185">Reference proteome</keyword>
<evidence type="ECO:0000256" key="1">
    <source>
        <dbReference type="ARBA" id="ARBA00006987"/>
    </source>
</evidence>
<evidence type="ECO:0000256" key="2">
    <source>
        <dbReference type="SAM" id="SignalP"/>
    </source>
</evidence>
<organism evidence="4 5">
    <name type="scientific">Paraburkholderia domus</name>
    <dbReference type="NCBI Taxonomy" id="2793075"/>
    <lineage>
        <taxon>Bacteria</taxon>
        <taxon>Pseudomonadati</taxon>
        <taxon>Pseudomonadota</taxon>
        <taxon>Betaproteobacteria</taxon>
        <taxon>Burkholderiales</taxon>
        <taxon>Burkholderiaceae</taxon>
        <taxon>Paraburkholderia</taxon>
    </lineage>
</organism>
<gene>
    <name evidence="4" type="ORF">R70211_07279</name>
</gene>
<dbReference type="RefSeq" id="WP_201083006.1">
    <property type="nucleotide sequence ID" value="NZ_CAJNAY010000042.1"/>
</dbReference>
<dbReference type="Pfam" id="PF00135">
    <property type="entry name" value="COesterase"/>
    <property type="match status" value="1"/>
</dbReference>
<dbReference type="EMBL" id="CAJNAS010000037">
    <property type="protein sequence ID" value="CAE6965124.1"/>
    <property type="molecule type" value="Genomic_DNA"/>
</dbReference>
<dbReference type="InterPro" id="IPR029058">
    <property type="entry name" value="AB_hydrolase_fold"/>
</dbReference>
<dbReference type="AlphaFoldDB" id="A0A9N8R3P8"/>
<reference evidence="4" key="1">
    <citation type="submission" date="2021-02" db="EMBL/GenBank/DDBJ databases">
        <authorList>
            <person name="Vanwijnsberghe S."/>
        </authorList>
    </citation>
    <scope>NUCLEOTIDE SEQUENCE</scope>
    <source>
        <strain evidence="4">R-70211</strain>
    </source>
</reference>
<dbReference type="InterPro" id="IPR005064">
    <property type="entry name" value="BUG"/>
</dbReference>
<sequence>MTTIKFRRAALTAVAILSSTLLPAHVNAQQSWPEHPIKLIVPFAPGGSDDPIARVVANKLAARLGQNVVVENTGTGPEQIEVSHNLMAAFVAFARSGNPNNARMPEWKPYDRTARTTMTIDVKCRAVNNFHGADLVAGSALQLDPFNRAALLTYRD</sequence>
<feature type="chain" id="PRO_5040131092" description="Carboxylesterase type B domain-containing protein" evidence="2">
    <location>
        <begin position="25"/>
        <end position="156"/>
    </location>
</feature>
<evidence type="ECO:0000313" key="4">
    <source>
        <dbReference type="EMBL" id="CAE6965124.1"/>
    </source>
</evidence>
<protein>
    <recommendedName>
        <fullName evidence="3">Carboxylesterase type B domain-containing protein</fullName>
    </recommendedName>
</protein>
<proteinExistence type="inferred from homology"/>
<dbReference type="PANTHER" id="PTHR42928">
    <property type="entry name" value="TRICARBOXYLATE-BINDING PROTEIN"/>
    <property type="match status" value="1"/>
</dbReference>
<comment type="caution">
    <text evidence="4">The sequence shown here is derived from an EMBL/GenBank/DDBJ whole genome shotgun (WGS) entry which is preliminary data.</text>
</comment>
<dbReference type="InterPro" id="IPR002018">
    <property type="entry name" value="CarbesteraseB"/>
</dbReference>
<dbReference type="PANTHER" id="PTHR42928:SF5">
    <property type="entry name" value="BLR1237 PROTEIN"/>
    <property type="match status" value="1"/>
</dbReference>
<accession>A0A9N8R3P8</accession>
<comment type="similarity">
    <text evidence="1">Belongs to the UPF0065 (bug) family.</text>
</comment>